<dbReference type="Gene3D" id="3.30.70.270">
    <property type="match status" value="1"/>
</dbReference>
<dbReference type="AlphaFoldDB" id="A0A0K0EC78"/>
<dbReference type="SUPFAM" id="SSF56672">
    <property type="entry name" value="DNA/RNA polymerases"/>
    <property type="match status" value="1"/>
</dbReference>
<dbReference type="Pfam" id="PF00078">
    <property type="entry name" value="RVT_1"/>
    <property type="match status" value="1"/>
</dbReference>
<evidence type="ECO:0000313" key="4">
    <source>
        <dbReference type="WBParaSite" id="SSTP_0000708400.1"/>
    </source>
</evidence>
<protein>
    <submittedName>
        <fullName evidence="4">Reverse transcriptase domain-containing protein</fullName>
    </submittedName>
</protein>
<dbReference type="InterPro" id="IPR043128">
    <property type="entry name" value="Rev_trsase/Diguanyl_cyclase"/>
</dbReference>
<evidence type="ECO:0000259" key="3">
    <source>
        <dbReference type="PROSITE" id="PS50878"/>
    </source>
</evidence>
<evidence type="ECO:0000256" key="2">
    <source>
        <dbReference type="SAM" id="MobiDB-lite"/>
    </source>
</evidence>
<name>A0A0K0EC78_STRER</name>
<feature type="domain" description="Reverse transcriptase" evidence="3">
    <location>
        <begin position="503"/>
        <end position="765"/>
    </location>
</feature>
<dbReference type="PANTHER" id="PTHR35450">
    <property type="entry name" value="REVERSE TRANSCRIPTASE DOMAIN-CONTAINING PROTEIN"/>
    <property type="match status" value="1"/>
</dbReference>
<dbReference type="InterPro" id="IPR043502">
    <property type="entry name" value="DNA/RNA_pol_sf"/>
</dbReference>
<dbReference type="InterPro" id="IPR000477">
    <property type="entry name" value="RT_dom"/>
</dbReference>
<sequence>MEPIKKVIMDPGGTKSMKRPVSKCQNTNLEKIRTEPPNNGGNNVVNENLLTTEKTILMKRGKSSILNNTKTTATITTKSDSKKSLKEYNGEDNRNWKKWTDEERRLLREFAKICPIKNDRFQYKQVAKEFNLLMTKMNGRSAARVQSEIKAISTGINRHIPNYAAILKTPEKINKKIDSPILLPEKIINNEEKINKDIQIISNKSIKKIPKLRCNVNENAVDRFDIRKYIPFDEINKALNTKLNPIIKMMNSKMNEKEWSKLQREAKKWLRAALFTMKSYCFKKIDQDGFRINGVIKARKYERRVMRLRERIKKANKLVEPKINDQKYANFYNREKAFIRAYCKRKHYQNEKIMLQAIDEKFEKVKNEKIKIEKSNKAAKIRYLFNQKPSLKVLSYVDVNNKNETNINIPCEKVSEYYRNLYSKPEVKETPLFNEYIQFMKNNDAKKNSEKLNWIFDDELFNLVVSKANNFKTTGWDNIQTVVFKKLDIAKSFLKIYIKNVLNGSIPILKTDVTTKGFMLYKGKGDKNTPENYRLICCSNSDYKILRSYLYKYLYQNIGNWIAKEQKAGRENKISTLDCLIIDATVNQELNLSNMDKKYATYIDLSKAFDKVNNTLLIKLLKSTRLPKNLVEVISKCQKLQKIKIQNIKGNCSISLLRGVGQGDALSPLLFQLIFSSISYYLNKTSSIQNNHIVFMDDLKWYSMGKNELEAMIEILMKISNEIGMEVNRSKCAIVELNGAKNTIKENELDFTVLNSFYKYLGIYQNKNGYSDMTCTLNNVVEKSLLKVKEILASPLNSSQVIKAINTTIIPAISYILLGCHGQEDMKIILKNAENIDSMIRRLMTKSHNPDYPLNHLRDYASCKSRLYLSNKSFGLGLKEIKMEVWKNIGFAGTHLLYEKDLEEHLGRQMEMHKMNKKNLYSHFLKYLELMGVKIECMGPKEYKLNGEIMGNEVEKRNYLKNKFFELSEKENLDKWSSENLDKWSSKMNYAKSVVNQNMTMPWLRNNPLCQQKTREMFQLQQEDYPGLTHTKKNPNQKCLYCNMFDTCRHISSQCQSEEMISLFKRRHDRVLMTLFNELRKKYKLKPLNRKEALDPNNWKLTEDIMIHFEKPWAFNDLHHYVPDLIIECKEKVYVIELGITSLTNYQRVKDYKTTKYTINGTLEINELNFNEVSKGKNLVDLLKVNLKKQIIFIPLILGSYGEIMDDLLDNLKNLDIIDTMPLARCLSISTVLETLCVVKNYIARRYSNN</sequence>
<dbReference type="PANTHER" id="PTHR35450:SF2">
    <property type="entry name" value="REVERSE TRANSCRIPTASE DOMAIN-CONTAINING PROTEIN"/>
    <property type="match status" value="1"/>
</dbReference>
<dbReference type="CDD" id="cd01650">
    <property type="entry name" value="RT_nLTR_like"/>
    <property type="match status" value="1"/>
</dbReference>
<accession>A0A0K0EC78</accession>
<evidence type="ECO:0000256" key="1">
    <source>
        <dbReference type="SAM" id="Coils"/>
    </source>
</evidence>
<proteinExistence type="predicted"/>
<organism evidence="4">
    <name type="scientific">Strongyloides stercoralis</name>
    <name type="common">Threadworm</name>
    <dbReference type="NCBI Taxonomy" id="6248"/>
    <lineage>
        <taxon>Eukaryota</taxon>
        <taxon>Metazoa</taxon>
        <taxon>Ecdysozoa</taxon>
        <taxon>Nematoda</taxon>
        <taxon>Chromadorea</taxon>
        <taxon>Rhabditida</taxon>
        <taxon>Tylenchina</taxon>
        <taxon>Panagrolaimomorpha</taxon>
        <taxon>Strongyloidoidea</taxon>
        <taxon>Strongyloididae</taxon>
        <taxon>Strongyloides</taxon>
    </lineage>
</organism>
<dbReference type="PROSITE" id="PS50878">
    <property type="entry name" value="RT_POL"/>
    <property type="match status" value="1"/>
</dbReference>
<feature type="region of interest" description="Disordered" evidence="2">
    <location>
        <begin position="1"/>
        <end position="20"/>
    </location>
</feature>
<keyword evidence="1" id="KW-0175">Coiled coil</keyword>
<reference evidence="4" key="1">
    <citation type="submission" date="2015-08" db="UniProtKB">
        <authorList>
            <consortium name="WormBaseParasite"/>
        </authorList>
    </citation>
    <scope>IDENTIFICATION</scope>
</reference>
<feature type="coiled-coil region" evidence="1">
    <location>
        <begin position="348"/>
        <end position="375"/>
    </location>
</feature>
<dbReference type="WBParaSite" id="SSTP_0000708400.1">
    <property type="protein sequence ID" value="SSTP_0000708400.1"/>
    <property type="gene ID" value="SSTP_0000708400"/>
</dbReference>